<dbReference type="Pfam" id="PF08282">
    <property type="entry name" value="Hydrolase_3"/>
    <property type="match status" value="1"/>
</dbReference>
<dbReference type="InterPro" id="IPR050793">
    <property type="entry name" value="CMP-NeuNAc_synthase"/>
</dbReference>
<dbReference type="PANTHER" id="PTHR21485:SF3">
    <property type="entry name" value="N-ACYLNEURAMINATE CYTIDYLYLTRANSFERASE"/>
    <property type="match status" value="1"/>
</dbReference>
<accession>A0ABV9NK98</accession>
<evidence type="ECO:0000256" key="6">
    <source>
        <dbReference type="ARBA" id="ARBA00022842"/>
    </source>
</evidence>
<dbReference type="SFLD" id="SFLDG01136">
    <property type="entry name" value="C1.6:_Phosphoserine_Phosphatas"/>
    <property type="match status" value="1"/>
</dbReference>
<protein>
    <recommendedName>
        <fullName evidence="7">3-deoxy-D-manno-octulosonate 8-phosphate phosphatase KdsC</fullName>
        <ecNumber evidence="7">3.1.3.45</ecNumber>
    </recommendedName>
    <alternativeName>
        <fullName evidence="7">KDO 8-P phosphatase</fullName>
    </alternativeName>
</protein>
<reference evidence="9" key="1">
    <citation type="journal article" date="2019" name="Int. J. Syst. Evol. Microbiol.">
        <title>The Global Catalogue of Microorganisms (GCM) 10K type strain sequencing project: providing services to taxonomists for standard genome sequencing and annotation.</title>
        <authorList>
            <consortium name="The Broad Institute Genomics Platform"/>
            <consortium name="The Broad Institute Genome Sequencing Center for Infectious Disease"/>
            <person name="Wu L."/>
            <person name="Ma J."/>
        </authorList>
    </citation>
    <scope>NUCLEOTIDE SEQUENCE [LARGE SCALE GENOMIC DNA]</scope>
    <source>
        <strain evidence="9">CGMCC 1.13574</strain>
    </source>
</reference>
<comment type="subunit">
    <text evidence="3 7">Homotetramer.</text>
</comment>
<evidence type="ECO:0000256" key="3">
    <source>
        <dbReference type="ARBA" id="ARBA00011881"/>
    </source>
</evidence>
<keyword evidence="5 7" id="KW-0378">Hydrolase</keyword>
<dbReference type="InterPro" id="IPR010023">
    <property type="entry name" value="KdsC_fam"/>
</dbReference>
<comment type="caution">
    <text evidence="8">The sequence shown here is derived from an EMBL/GenBank/DDBJ whole genome shotgun (WGS) entry which is preliminary data.</text>
</comment>
<dbReference type="EMBL" id="JBHSGG010000017">
    <property type="protein sequence ID" value="MFC4727824.1"/>
    <property type="molecule type" value="Genomic_DNA"/>
</dbReference>
<dbReference type="SUPFAM" id="SSF56784">
    <property type="entry name" value="HAD-like"/>
    <property type="match status" value="1"/>
</dbReference>
<dbReference type="NCBIfam" id="TIGR01670">
    <property type="entry name" value="KdsC-phosphatas"/>
    <property type="match status" value="1"/>
</dbReference>
<evidence type="ECO:0000256" key="7">
    <source>
        <dbReference type="PIRNR" id="PIRNR006118"/>
    </source>
</evidence>
<organism evidence="8 9">
    <name type="scientific">Coralloluteibacterium thermophilum</name>
    <dbReference type="NCBI Taxonomy" id="2707049"/>
    <lineage>
        <taxon>Bacteria</taxon>
        <taxon>Pseudomonadati</taxon>
        <taxon>Pseudomonadota</taxon>
        <taxon>Gammaproteobacteria</taxon>
        <taxon>Lysobacterales</taxon>
        <taxon>Lysobacteraceae</taxon>
        <taxon>Coralloluteibacterium</taxon>
    </lineage>
</organism>
<dbReference type="InterPro" id="IPR036412">
    <property type="entry name" value="HAD-like_sf"/>
</dbReference>
<dbReference type="EC" id="3.1.3.45" evidence="7"/>
<dbReference type="PIRSF" id="PIRSF006118">
    <property type="entry name" value="KDO8-P_Ptase"/>
    <property type="match status" value="1"/>
</dbReference>
<dbReference type="Gene3D" id="3.40.50.1000">
    <property type="entry name" value="HAD superfamily/HAD-like"/>
    <property type="match status" value="1"/>
</dbReference>
<sequence>MRRLGLSDLDPALRARAAGIRVAVFDVDGTLTDGRLYYAPDGSELKVFHVHDGHGLKALRNAGIEVALCSARRVAAVDARARDLGIGHVHQGIGDKRAAVDALCAELGVPPSAMLFMGDDLADLPAMRVAGLAVAPANAHPEVLAEAHLVTRLGGGAGAAREIADLLLAARDGAG</sequence>
<comment type="function">
    <text evidence="7">Catalyzes the hydrolysis of 3-deoxy-D-manno-octulosonate 8-phosphate (KDO 8-P) to 3-deoxy-D-manno-octulosonate (KDO) and inorganic phosphate.</text>
</comment>
<comment type="cofactor">
    <cofactor evidence="1 7">
        <name>Mg(2+)</name>
        <dbReference type="ChEBI" id="CHEBI:18420"/>
    </cofactor>
</comment>
<evidence type="ECO:0000313" key="8">
    <source>
        <dbReference type="EMBL" id="MFC4727824.1"/>
    </source>
</evidence>
<evidence type="ECO:0000256" key="2">
    <source>
        <dbReference type="ARBA" id="ARBA00005893"/>
    </source>
</evidence>
<dbReference type="SFLD" id="SFLDS00003">
    <property type="entry name" value="Haloacid_Dehalogenase"/>
    <property type="match status" value="1"/>
</dbReference>
<dbReference type="CDD" id="cd01630">
    <property type="entry name" value="HAD_KDO-like"/>
    <property type="match status" value="1"/>
</dbReference>
<gene>
    <name evidence="8" type="ORF">ACFO3Q_06525</name>
</gene>
<evidence type="ECO:0000313" key="9">
    <source>
        <dbReference type="Proteomes" id="UP001595892"/>
    </source>
</evidence>
<comment type="similarity">
    <text evidence="2 7">Belongs to the KdsC family.</text>
</comment>
<dbReference type="InterPro" id="IPR023214">
    <property type="entry name" value="HAD_sf"/>
</dbReference>
<keyword evidence="4 7" id="KW-0479">Metal-binding</keyword>
<evidence type="ECO:0000256" key="4">
    <source>
        <dbReference type="ARBA" id="ARBA00022723"/>
    </source>
</evidence>
<dbReference type="RefSeq" id="WP_377003837.1">
    <property type="nucleotide sequence ID" value="NZ_JBHSGG010000017.1"/>
</dbReference>
<keyword evidence="7" id="KW-0448">Lipopolysaccharide biosynthesis</keyword>
<evidence type="ECO:0000256" key="1">
    <source>
        <dbReference type="ARBA" id="ARBA00001946"/>
    </source>
</evidence>
<dbReference type="PANTHER" id="PTHR21485">
    <property type="entry name" value="HAD SUPERFAMILY MEMBERS CMAS AND KDSC"/>
    <property type="match status" value="1"/>
</dbReference>
<keyword evidence="6 7" id="KW-0460">Magnesium</keyword>
<dbReference type="SFLD" id="SFLDG01138">
    <property type="entry name" value="C1.6.2:_Deoxy-d-mannose-octulo"/>
    <property type="match status" value="1"/>
</dbReference>
<evidence type="ECO:0000256" key="5">
    <source>
        <dbReference type="ARBA" id="ARBA00022801"/>
    </source>
</evidence>
<proteinExistence type="inferred from homology"/>
<name>A0ABV9NK98_9GAMM</name>
<dbReference type="Proteomes" id="UP001595892">
    <property type="component" value="Unassembled WGS sequence"/>
</dbReference>
<comment type="catalytic activity">
    <reaction evidence="7">
        <text>3-deoxy-alpha-D-manno-2-octulosonate-8-phosphate + H2O = 3-deoxy-alpha-D-manno-oct-2-ulosonate + phosphate</text>
        <dbReference type="Rhea" id="RHEA:11500"/>
        <dbReference type="ChEBI" id="CHEBI:15377"/>
        <dbReference type="ChEBI" id="CHEBI:43474"/>
        <dbReference type="ChEBI" id="CHEBI:85985"/>
        <dbReference type="ChEBI" id="CHEBI:85986"/>
        <dbReference type="EC" id="3.1.3.45"/>
    </reaction>
</comment>
<keyword evidence="9" id="KW-1185">Reference proteome</keyword>